<reference evidence="2" key="1">
    <citation type="submission" date="2020-07" db="EMBL/GenBank/DDBJ databases">
        <authorList>
            <person name="Lin J."/>
        </authorList>
    </citation>
    <scope>NUCLEOTIDE SEQUENCE</scope>
</reference>
<proteinExistence type="predicted"/>
<dbReference type="PANTHER" id="PTHR33070">
    <property type="entry name" value="OS06G0725500 PROTEIN"/>
    <property type="match status" value="1"/>
</dbReference>
<organism evidence="2">
    <name type="scientific">Ananas comosus var. bracteatus</name>
    <name type="common">red pineapple</name>
    <dbReference type="NCBI Taxonomy" id="296719"/>
    <lineage>
        <taxon>Eukaryota</taxon>
        <taxon>Viridiplantae</taxon>
        <taxon>Streptophyta</taxon>
        <taxon>Embryophyta</taxon>
        <taxon>Tracheophyta</taxon>
        <taxon>Spermatophyta</taxon>
        <taxon>Magnoliopsida</taxon>
        <taxon>Liliopsida</taxon>
        <taxon>Poales</taxon>
        <taxon>Bromeliaceae</taxon>
        <taxon>Bromelioideae</taxon>
        <taxon>Ananas</taxon>
    </lineage>
</organism>
<dbReference type="Pfam" id="PF03087">
    <property type="entry name" value="BPS1"/>
    <property type="match status" value="1"/>
</dbReference>
<dbReference type="GO" id="GO:0048367">
    <property type="term" value="P:shoot system development"/>
    <property type="evidence" value="ECO:0007669"/>
    <property type="project" value="InterPro"/>
</dbReference>
<evidence type="ECO:0000256" key="1">
    <source>
        <dbReference type="SAM" id="MobiDB-lite"/>
    </source>
</evidence>
<feature type="compositionally biased region" description="Low complexity" evidence="1">
    <location>
        <begin position="15"/>
        <end position="34"/>
    </location>
</feature>
<feature type="region of interest" description="Disordered" evidence="1">
    <location>
        <begin position="263"/>
        <end position="283"/>
    </location>
</feature>
<dbReference type="AlphaFoldDB" id="A0A6V7PWV3"/>
<dbReference type="EMBL" id="LR862153">
    <property type="protein sequence ID" value="CAD1835203.1"/>
    <property type="molecule type" value="Genomic_DNA"/>
</dbReference>
<evidence type="ECO:0000313" key="2">
    <source>
        <dbReference type="EMBL" id="CAD1835203.1"/>
    </source>
</evidence>
<accession>A0A6V7PWV3</accession>
<sequence>MVVGFRRSISFQTEARSQQQQQQQRARSSYRARSASLPSRFHPLVSDLGEACRCLRCWAEGEGRPAARTPRPAWLAEGVALLAVLLSALSQLLRHPLARDPLRRSRLLLPLLDSFLRLADAHALLRSSLLSLPPSSPAPLRPPPPRPRPPLLRPPLPPPLPAPPPPPPPPLPLPRPSSSADDIASAVADAASAVAAASSALFSGVAALSASASAPPCSTWVAAASCPIASPSPARASSSSAAAAGRVWWVVDLLRWRWRTRSNKPPAETKRGEAVAGEEEEEMDRREALEKLEELEDCVRNLEGGCENVYRALVNTRVTLLNILTPSF</sequence>
<feature type="region of interest" description="Disordered" evidence="1">
    <location>
        <begin position="134"/>
        <end position="184"/>
    </location>
</feature>
<name>A0A6V7PWV3_ANACO</name>
<dbReference type="InterPro" id="IPR004320">
    <property type="entry name" value="BPS1_pln"/>
</dbReference>
<protein>
    <submittedName>
        <fullName evidence="2">Uncharacterized protein</fullName>
    </submittedName>
</protein>
<feature type="compositionally biased region" description="Pro residues" evidence="1">
    <location>
        <begin position="134"/>
        <end position="175"/>
    </location>
</feature>
<gene>
    <name evidence="2" type="ORF">CB5_LOCUS18414</name>
</gene>
<dbReference type="GO" id="GO:0048364">
    <property type="term" value="P:root development"/>
    <property type="evidence" value="ECO:0007669"/>
    <property type="project" value="InterPro"/>
</dbReference>
<feature type="region of interest" description="Disordered" evidence="1">
    <location>
        <begin position="14"/>
        <end position="34"/>
    </location>
</feature>
<dbReference type="PANTHER" id="PTHR33070:SF49">
    <property type="entry name" value="OS06G0725500 PROTEIN"/>
    <property type="match status" value="1"/>
</dbReference>